<dbReference type="RefSeq" id="WP_096829517.1">
    <property type="nucleotide sequence ID" value="NZ_NXIB02000042.1"/>
</dbReference>
<dbReference type="Gene3D" id="3.40.50.1010">
    <property type="entry name" value="5'-nuclease"/>
    <property type="match status" value="1"/>
</dbReference>
<dbReference type="AlphaFoldDB" id="A0A2G4F1W6"/>
<evidence type="ECO:0000313" key="3">
    <source>
        <dbReference type="Proteomes" id="UP000226442"/>
    </source>
</evidence>
<evidence type="ECO:0000313" key="2">
    <source>
        <dbReference type="EMBL" id="PHX55751.1"/>
    </source>
</evidence>
<gene>
    <name evidence="2" type="ORF">CP500_009090</name>
</gene>
<dbReference type="Proteomes" id="UP000226442">
    <property type="component" value="Unassembled WGS sequence"/>
</dbReference>
<protein>
    <submittedName>
        <fullName evidence="2">Toxin-antitoxin system toxin component, PIN family</fullName>
    </submittedName>
</protein>
<accession>A0A2G4F1W6</accession>
<dbReference type="InterPro" id="IPR002850">
    <property type="entry name" value="PIN_toxin-like"/>
</dbReference>
<reference evidence="2" key="1">
    <citation type="submission" date="2017-10" db="EMBL/GenBank/DDBJ databases">
        <title>Draft genome sequence of the planktic cyanobacteria Tychonema bourrellyi isolated from alpine lentic freshwater.</title>
        <authorList>
            <person name="Tett A."/>
            <person name="Armanini F."/>
            <person name="Asnicar F."/>
            <person name="Boscaini A."/>
            <person name="Pasolli E."/>
            <person name="Zolfo M."/>
            <person name="Donati C."/>
            <person name="Salmaso N."/>
            <person name="Segata N."/>
        </authorList>
    </citation>
    <scope>NUCLEOTIDE SEQUENCE</scope>
    <source>
        <strain evidence="2">FEM_GT703</strain>
    </source>
</reference>
<dbReference type="EMBL" id="NXIB02000042">
    <property type="protein sequence ID" value="PHX55751.1"/>
    <property type="molecule type" value="Genomic_DNA"/>
</dbReference>
<name>A0A2G4F1W6_9CYAN</name>
<dbReference type="PANTHER" id="PTHR34610">
    <property type="entry name" value="SSL7007 PROTEIN"/>
    <property type="match status" value="1"/>
</dbReference>
<feature type="domain" description="PIN" evidence="1">
    <location>
        <begin position="8"/>
        <end position="114"/>
    </location>
</feature>
<sequence length="139" mass="15834">MPQKPTIKVIIDTNLWISFLIGKELANLKQLIVDRTIQVVLCEQIIEEINLVTQRPKLQKYFPATKVQELLELLRIIGLWIEVTSEVSICRDAKDNYLLALAKDSQANFLITGDGDLLTLVNFEGTEISTYKEFLGKIN</sequence>
<dbReference type="InterPro" id="IPR029060">
    <property type="entry name" value="PIN-like_dom_sf"/>
</dbReference>
<dbReference type="Pfam" id="PF13470">
    <property type="entry name" value="PIN_3"/>
    <property type="match status" value="1"/>
</dbReference>
<dbReference type="PANTHER" id="PTHR34610:SF3">
    <property type="entry name" value="SSL7007 PROTEIN"/>
    <property type="match status" value="1"/>
</dbReference>
<dbReference type="NCBIfam" id="TIGR00305">
    <property type="entry name" value="putative toxin-antitoxin system toxin component, PIN family"/>
    <property type="match status" value="1"/>
</dbReference>
<dbReference type="OrthoDB" id="426765at2"/>
<organism evidence="2 3">
    <name type="scientific">Tychonema bourrellyi FEM_GT703</name>
    <dbReference type="NCBI Taxonomy" id="2040638"/>
    <lineage>
        <taxon>Bacteria</taxon>
        <taxon>Bacillati</taxon>
        <taxon>Cyanobacteriota</taxon>
        <taxon>Cyanophyceae</taxon>
        <taxon>Oscillatoriophycideae</taxon>
        <taxon>Oscillatoriales</taxon>
        <taxon>Microcoleaceae</taxon>
        <taxon>Tychonema</taxon>
    </lineage>
</organism>
<evidence type="ECO:0000259" key="1">
    <source>
        <dbReference type="Pfam" id="PF13470"/>
    </source>
</evidence>
<proteinExistence type="predicted"/>
<dbReference type="SUPFAM" id="SSF88723">
    <property type="entry name" value="PIN domain-like"/>
    <property type="match status" value="1"/>
</dbReference>
<comment type="caution">
    <text evidence="2">The sequence shown here is derived from an EMBL/GenBank/DDBJ whole genome shotgun (WGS) entry which is preliminary data.</text>
</comment>
<keyword evidence="3" id="KW-1185">Reference proteome</keyword>
<dbReference type="InterPro" id="IPR002716">
    <property type="entry name" value="PIN_dom"/>
</dbReference>